<name>A0ABR9D3Z3_9GAMM</name>
<dbReference type="RefSeq" id="WP_192376093.1">
    <property type="nucleotide sequence ID" value="NZ_CAJHIV010000001.1"/>
</dbReference>
<evidence type="ECO:0000313" key="4">
    <source>
        <dbReference type="Proteomes" id="UP000652176"/>
    </source>
</evidence>
<evidence type="ECO:0000313" key="3">
    <source>
        <dbReference type="EMBL" id="MBD9357842.1"/>
    </source>
</evidence>
<comment type="caution">
    <text evidence="3">The sequence shown here is derived from an EMBL/GenBank/DDBJ whole genome shotgun (WGS) entry which is preliminary data.</text>
</comment>
<feature type="region of interest" description="Disordered" evidence="1">
    <location>
        <begin position="46"/>
        <end position="99"/>
    </location>
</feature>
<accession>A0ABR9D3Z3</accession>
<dbReference type="Pfam" id="PF01609">
    <property type="entry name" value="DDE_Tnp_1"/>
    <property type="match status" value="1"/>
</dbReference>
<keyword evidence="4" id="KW-1185">Reference proteome</keyword>
<dbReference type="Proteomes" id="UP000652176">
    <property type="component" value="Unassembled WGS sequence"/>
</dbReference>
<feature type="compositionally biased region" description="Basic and acidic residues" evidence="1">
    <location>
        <begin position="47"/>
        <end position="64"/>
    </location>
</feature>
<organism evidence="3 4">
    <name type="scientific">Methylomonas albis</name>
    <dbReference type="NCBI Taxonomy" id="1854563"/>
    <lineage>
        <taxon>Bacteria</taxon>
        <taxon>Pseudomonadati</taxon>
        <taxon>Pseudomonadota</taxon>
        <taxon>Gammaproteobacteria</taxon>
        <taxon>Methylococcales</taxon>
        <taxon>Methylococcaceae</taxon>
        <taxon>Methylomonas</taxon>
    </lineage>
</organism>
<dbReference type="InterPro" id="IPR002559">
    <property type="entry name" value="Transposase_11"/>
</dbReference>
<evidence type="ECO:0000256" key="1">
    <source>
        <dbReference type="SAM" id="MobiDB-lite"/>
    </source>
</evidence>
<reference evidence="3 4" key="1">
    <citation type="submission" date="2020-09" db="EMBL/GenBank/DDBJ databases">
        <title>Methylomonas albis sp. nov. and Methylomonas fluvii sp. nov.: Two cold-adapted methanotrophs from the River Elbe and an amended description of Methylovulum psychrotolerans strain Eb1.</title>
        <authorList>
            <person name="Bussmann I.K."/>
            <person name="Klings K.-W."/>
            <person name="Warnstedt J."/>
            <person name="Hoppert M."/>
            <person name="Saborowski A."/>
            <person name="Horn F."/>
            <person name="Liebner S."/>
        </authorList>
    </citation>
    <scope>NUCLEOTIDE SEQUENCE [LARGE SCALE GENOMIC DNA]</scope>
    <source>
        <strain evidence="3 4">EbA</strain>
    </source>
</reference>
<protein>
    <submittedName>
        <fullName evidence="3">Transposase</fullName>
    </submittedName>
</protein>
<evidence type="ECO:0000259" key="2">
    <source>
        <dbReference type="Pfam" id="PF01609"/>
    </source>
</evidence>
<proteinExistence type="predicted"/>
<gene>
    <name evidence="3" type="ORF">IE877_18540</name>
</gene>
<sequence length="99" mass="11459">MVIDAETLEILAIEVTSNREGDAQVLPELLNQISADERIEFVSGDDAYGHKEGTHRDFLTEHRGNYPRPQKRQTLERKYRRRQSTKRNAAGDAVRWAQH</sequence>
<feature type="domain" description="Transposase IS4-like" evidence="2">
    <location>
        <begin position="2"/>
        <end position="86"/>
    </location>
</feature>
<dbReference type="EMBL" id="JACXSS010000001">
    <property type="protein sequence ID" value="MBD9357842.1"/>
    <property type="molecule type" value="Genomic_DNA"/>
</dbReference>